<gene>
    <name evidence="1" type="ORF">M514_20081</name>
</gene>
<sequence>MNWSTEDRSVHIHSDESGRSLTLTPAEKKLIEQSWLHAENKEELVGEVLKRLLMSNEAILRLLFERCGRPVVAGWGPVVVC</sequence>
<reference evidence="1" key="1">
    <citation type="journal article" date="2014" name="Nat. Genet.">
        <title>Genome and transcriptome of the porcine whipworm Trichuris suis.</title>
        <authorList>
            <person name="Jex A.R."/>
            <person name="Nejsum P."/>
            <person name="Schwarz E.M."/>
            <person name="Hu L."/>
            <person name="Young N.D."/>
            <person name="Hall R.S."/>
            <person name="Korhonen P.K."/>
            <person name="Liao S."/>
            <person name="Thamsborg S."/>
            <person name="Xia J."/>
            <person name="Xu P."/>
            <person name="Wang S."/>
            <person name="Scheerlinck J.P."/>
            <person name="Hofmann A."/>
            <person name="Sternberg P.W."/>
            <person name="Wang J."/>
            <person name="Gasser R.B."/>
        </authorList>
    </citation>
    <scope>NUCLEOTIDE SEQUENCE [LARGE SCALE GENOMIC DNA]</scope>
    <source>
        <strain evidence="1">DCEP-RM93F</strain>
    </source>
</reference>
<dbReference type="AlphaFoldDB" id="A0A085NE90"/>
<protein>
    <submittedName>
        <fullName evidence="1">Uncharacterized protein</fullName>
    </submittedName>
</protein>
<accession>A0A085NE90</accession>
<dbReference type="EMBL" id="KL367511">
    <property type="protein sequence ID" value="KFD67786.1"/>
    <property type="molecule type" value="Genomic_DNA"/>
</dbReference>
<proteinExistence type="predicted"/>
<organism evidence="1">
    <name type="scientific">Trichuris suis</name>
    <name type="common">pig whipworm</name>
    <dbReference type="NCBI Taxonomy" id="68888"/>
    <lineage>
        <taxon>Eukaryota</taxon>
        <taxon>Metazoa</taxon>
        <taxon>Ecdysozoa</taxon>
        <taxon>Nematoda</taxon>
        <taxon>Enoplea</taxon>
        <taxon>Dorylaimia</taxon>
        <taxon>Trichinellida</taxon>
        <taxon>Trichuridae</taxon>
        <taxon>Trichuris</taxon>
    </lineage>
</organism>
<evidence type="ECO:0000313" key="1">
    <source>
        <dbReference type="EMBL" id="KFD67786.1"/>
    </source>
</evidence>
<dbReference type="Proteomes" id="UP000030758">
    <property type="component" value="Unassembled WGS sequence"/>
</dbReference>
<name>A0A085NE90_9BILA</name>